<evidence type="ECO:0000313" key="1">
    <source>
        <dbReference type="EMBL" id="GAA1676990.1"/>
    </source>
</evidence>
<comment type="caution">
    <text evidence="1">The sequence shown here is derived from an EMBL/GenBank/DDBJ whole genome shotgun (WGS) entry which is preliminary data.</text>
</comment>
<dbReference type="RefSeq" id="WP_346112817.1">
    <property type="nucleotide sequence ID" value="NZ_BAAAMU010000107.1"/>
</dbReference>
<accession>A0ABN2GUE6</accession>
<proteinExistence type="predicted"/>
<dbReference type="Proteomes" id="UP001500064">
    <property type="component" value="Unassembled WGS sequence"/>
</dbReference>
<organism evidence="1 2">
    <name type="scientific">Nonomuraea maheshkhaliensis</name>
    <dbReference type="NCBI Taxonomy" id="419590"/>
    <lineage>
        <taxon>Bacteria</taxon>
        <taxon>Bacillati</taxon>
        <taxon>Actinomycetota</taxon>
        <taxon>Actinomycetes</taxon>
        <taxon>Streptosporangiales</taxon>
        <taxon>Streptosporangiaceae</taxon>
        <taxon>Nonomuraea</taxon>
    </lineage>
</organism>
<reference evidence="1 2" key="1">
    <citation type="journal article" date="2019" name="Int. J. Syst. Evol. Microbiol.">
        <title>The Global Catalogue of Microorganisms (GCM) 10K type strain sequencing project: providing services to taxonomists for standard genome sequencing and annotation.</title>
        <authorList>
            <consortium name="The Broad Institute Genomics Platform"/>
            <consortium name="The Broad Institute Genome Sequencing Center for Infectious Disease"/>
            <person name="Wu L."/>
            <person name="Ma J."/>
        </authorList>
    </citation>
    <scope>NUCLEOTIDE SEQUENCE [LARGE SCALE GENOMIC DNA]</scope>
    <source>
        <strain evidence="1 2">JCM 13929</strain>
    </source>
</reference>
<name>A0ABN2GUE6_9ACTN</name>
<protein>
    <submittedName>
        <fullName evidence="1">Uncharacterized protein</fullName>
    </submittedName>
</protein>
<sequence>MNARLNPFGSPVAAKFLKQIIGAAKALRDSTLPAPAIALVEIRAGQINGDRVRYSLEG</sequence>
<gene>
    <name evidence="1" type="ORF">GCM10009733_087370</name>
</gene>
<dbReference type="EMBL" id="BAAAMU010000107">
    <property type="protein sequence ID" value="GAA1676990.1"/>
    <property type="molecule type" value="Genomic_DNA"/>
</dbReference>
<keyword evidence="2" id="KW-1185">Reference proteome</keyword>
<evidence type="ECO:0000313" key="2">
    <source>
        <dbReference type="Proteomes" id="UP001500064"/>
    </source>
</evidence>